<evidence type="ECO:0000313" key="4">
    <source>
        <dbReference type="EMBL" id="MBB6098193.1"/>
    </source>
</evidence>
<dbReference type="GO" id="GO:0004300">
    <property type="term" value="F:enoyl-CoA hydratase activity"/>
    <property type="evidence" value="ECO:0007669"/>
    <property type="project" value="UniProtKB-EC"/>
</dbReference>
<accession>A0A841HZ45</accession>
<dbReference type="SUPFAM" id="SSF52096">
    <property type="entry name" value="ClpP/crotonase"/>
    <property type="match status" value="1"/>
</dbReference>
<dbReference type="AlphaFoldDB" id="A0A841HZ45"/>
<dbReference type="FunFam" id="3.90.226.10:FF:000009">
    <property type="entry name" value="Carnitinyl-CoA dehydratase"/>
    <property type="match status" value="1"/>
</dbReference>
<dbReference type="FunFam" id="1.10.12.10:FF:000001">
    <property type="entry name" value="Probable enoyl-CoA hydratase, mitochondrial"/>
    <property type="match status" value="1"/>
</dbReference>
<comment type="caution">
    <text evidence="4">The sequence shown here is derived from an EMBL/GenBank/DDBJ whole genome shotgun (WGS) entry which is preliminary data.</text>
</comment>
<dbReference type="InterPro" id="IPR018376">
    <property type="entry name" value="Enoyl-CoA_hyd/isom_CS"/>
</dbReference>
<protein>
    <submittedName>
        <fullName evidence="4">Enoyl-CoA hydratase</fullName>
        <ecNumber evidence="4">4.2.1.17</ecNumber>
    </submittedName>
</protein>
<evidence type="ECO:0000256" key="2">
    <source>
        <dbReference type="ARBA" id="ARBA00023239"/>
    </source>
</evidence>
<dbReference type="EMBL" id="JACHHG010000005">
    <property type="protein sequence ID" value="MBB6098193.1"/>
    <property type="molecule type" value="Genomic_DNA"/>
</dbReference>
<reference evidence="4 5" key="1">
    <citation type="submission" date="2020-08" db="EMBL/GenBank/DDBJ databases">
        <title>Genomic Encyclopedia of Type Strains, Phase IV (KMG-IV): sequencing the most valuable type-strain genomes for metagenomic binning, comparative biology and taxonomic classification.</title>
        <authorList>
            <person name="Goeker M."/>
        </authorList>
    </citation>
    <scope>NUCLEOTIDE SEQUENCE [LARGE SCALE GENOMIC DNA]</scope>
    <source>
        <strain evidence="4 5">DSM 21458</strain>
    </source>
</reference>
<dbReference type="RefSeq" id="WP_183986374.1">
    <property type="nucleotide sequence ID" value="NZ_JACHHG010000005.1"/>
</dbReference>
<dbReference type="EC" id="4.2.1.17" evidence="4"/>
<name>A0A841HZ45_9DEIO</name>
<organism evidence="4 5">
    <name type="scientific">Deinobacterium chartae</name>
    <dbReference type="NCBI Taxonomy" id="521158"/>
    <lineage>
        <taxon>Bacteria</taxon>
        <taxon>Thermotogati</taxon>
        <taxon>Deinococcota</taxon>
        <taxon>Deinococci</taxon>
        <taxon>Deinococcales</taxon>
        <taxon>Deinococcaceae</taxon>
        <taxon>Deinobacterium</taxon>
    </lineage>
</organism>
<dbReference type="Proteomes" id="UP000569951">
    <property type="component" value="Unassembled WGS sequence"/>
</dbReference>
<evidence type="ECO:0000256" key="3">
    <source>
        <dbReference type="RuleBase" id="RU003707"/>
    </source>
</evidence>
<dbReference type="Gene3D" id="1.10.12.10">
    <property type="entry name" value="Lyase 2-enoyl-coa Hydratase, Chain A, domain 2"/>
    <property type="match status" value="1"/>
</dbReference>
<dbReference type="InterPro" id="IPR001753">
    <property type="entry name" value="Enoyl-CoA_hydra/iso"/>
</dbReference>
<proteinExistence type="inferred from homology"/>
<dbReference type="PANTHER" id="PTHR11941:SF54">
    <property type="entry name" value="ENOYL-COA HYDRATASE, MITOCHONDRIAL"/>
    <property type="match status" value="1"/>
</dbReference>
<dbReference type="PANTHER" id="PTHR11941">
    <property type="entry name" value="ENOYL-COA HYDRATASE-RELATED"/>
    <property type="match status" value="1"/>
</dbReference>
<evidence type="ECO:0000313" key="5">
    <source>
        <dbReference type="Proteomes" id="UP000569951"/>
    </source>
</evidence>
<comment type="similarity">
    <text evidence="1 3">Belongs to the enoyl-CoA hydratase/isomerase family.</text>
</comment>
<dbReference type="InterPro" id="IPR014748">
    <property type="entry name" value="Enoyl-CoA_hydra_C"/>
</dbReference>
<dbReference type="PROSITE" id="PS00166">
    <property type="entry name" value="ENOYL_COA_HYDRATASE"/>
    <property type="match status" value="1"/>
</dbReference>
<gene>
    <name evidence="4" type="ORF">HNR42_001618</name>
</gene>
<dbReference type="Gene3D" id="3.90.226.10">
    <property type="entry name" value="2-enoyl-CoA Hydratase, Chain A, domain 1"/>
    <property type="match status" value="1"/>
</dbReference>
<evidence type="ECO:0000256" key="1">
    <source>
        <dbReference type="ARBA" id="ARBA00005254"/>
    </source>
</evidence>
<dbReference type="CDD" id="cd06558">
    <property type="entry name" value="crotonase-like"/>
    <property type="match status" value="1"/>
</dbReference>
<dbReference type="Pfam" id="PF00378">
    <property type="entry name" value="ECH_1"/>
    <property type="match status" value="1"/>
</dbReference>
<keyword evidence="5" id="KW-1185">Reference proteome</keyword>
<dbReference type="InterPro" id="IPR029045">
    <property type="entry name" value="ClpP/crotonase-like_dom_sf"/>
</dbReference>
<sequence length="257" mass="27955">MYQNILIERPDPGVGLIRLNRPQVMNALNRATLDEIMVALSGFGADDTVQVVVLTGNERAFAAGADIAELQDKTAAQLLADGRAAQWDALRRFPKPIIAAVSGFCLGGGHELAMGCDIVIASDSAQFGQPEINLGLLPGAGGTQRLTRALGKSLAMEVILADRRLSAQEALRHGLVSRVVPRETYLEEALRLARIIASKSPVAVRLAKQSVLRSFDTTLEVGLELERHNFYLLFATEDQKEGVRAFIEKRTPSWKGR</sequence>
<dbReference type="GO" id="GO:0006635">
    <property type="term" value="P:fatty acid beta-oxidation"/>
    <property type="evidence" value="ECO:0007669"/>
    <property type="project" value="TreeGrafter"/>
</dbReference>
<keyword evidence="2 4" id="KW-0456">Lyase</keyword>